<comment type="function">
    <text evidence="1 5">Assembles around the rod to form the L-ring and probably protects the motor/basal body from shearing forces during rotation.</text>
</comment>
<dbReference type="EMBL" id="AP025516">
    <property type="protein sequence ID" value="BDD87357.1"/>
    <property type="molecule type" value="Genomic_DNA"/>
</dbReference>
<evidence type="ECO:0000313" key="7">
    <source>
        <dbReference type="Proteomes" id="UP000830055"/>
    </source>
</evidence>
<evidence type="ECO:0000256" key="1">
    <source>
        <dbReference type="ARBA" id="ARBA00002591"/>
    </source>
</evidence>
<keyword evidence="6" id="KW-0969">Cilium</keyword>
<proteinExistence type="inferred from homology"/>
<comment type="subcellular location">
    <subcellularLocation>
        <location evidence="2 5">Bacterial flagellum basal body</location>
    </subcellularLocation>
</comment>
<keyword evidence="4 5" id="KW-0975">Bacterial flagellum</keyword>
<evidence type="ECO:0000256" key="3">
    <source>
        <dbReference type="ARBA" id="ARBA00022729"/>
    </source>
</evidence>
<dbReference type="RefSeq" id="WP_284154388.1">
    <property type="nucleotide sequence ID" value="NZ_AP025516.1"/>
</dbReference>
<dbReference type="NCBIfam" id="NF003676">
    <property type="entry name" value="PRK05303.1"/>
    <property type="match status" value="1"/>
</dbReference>
<keyword evidence="6" id="KW-0966">Cell projection</keyword>
<dbReference type="HAMAP" id="MF_00416">
    <property type="entry name" value="FlgI"/>
    <property type="match status" value="1"/>
</dbReference>
<keyword evidence="6" id="KW-0282">Flagellum</keyword>
<evidence type="ECO:0000313" key="6">
    <source>
        <dbReference type="EMBL" id="BDD87357.1"/>
    </source>
</evidence>
<sequence length="377" mass="39477">MKRLFPASLSSLLLLLLVLFLVVPASAARLKDIARLNGVRSNSLIGYGLVTGLNGTGDDMKKSYFTLQAIYNLMVRSGITADPQELANIKLKNVAAVMVTAELPPFARPGSTIDVEVSSIGDAKSISGGTLLMTPLKGADGQVYAVAQGAVTNGAFAFGGKAATVQKNHPTSGRIANGAKVEKEVAVDLGSTGMLQFQLDNADFTTAANITEQINALYGPDTAFPADSGTIQVAIPELFRDSVVLFVSELEGIDVEPDATARVVVNERTGTIVMGRDVKLSTVAVSHGNLSLVIDERADVYQPNPFTDDAQAVAVPRTDVTLQEDEGQLTVLNMEEGVSIGDIATALNAIGATPRDLIAIFQAIKAAGSLHGDLIVL</sequence>
<comment type="subunit">
    <text evidence="5">The basal body constitutes a major portion of the flagellar organelle and consists of four rings (L,P,S, and M) mounted on a central rod.</text>
</comment>
<evidence type="ECO:0000256" key="2">
    <source>
        <dbReference type="ARBA" id="ARBA00004117"/>
    </source>
</evidence>
<organism evidence="6 7">
    <name type="scientific">Desulfofustis limnaeus</name>
    <dbReference type="NCBI Taxonomy" id="2740163"/>
    <lineage>
        <taxon>Bacteria</taxon>
        <taxon>Pseudomonadati</taxon>
        <taxon>Thermodesulfobacteriota</taxon>
        <taxon>Desulfobulbia</taxon>
        <taxon>Desulfobulbales</taxon>
        <taxon>Desulfocapsaceae</taxon>
        <taxon>Desulfofustis</taxon>
    </lineage>
</organism>
<dbReference type="InterPro" id="IPR001782">
    <property type="entry name" value="Flag_FlgI"/>
</dbReference>
<reference evidence="6 7" key="1">
    <citation type="submission" date="2022-01" db="EMBL/GenBank/DDBJ databases">
        <title>Desulfofustis limnae sp. nov., a novel mesophilic sulfate-reducing bacterium isolated from marsh soil.</title>
        <authorList>
            <person name="Watanabe M."/>
            <person name="Takahashi A."/>
            <person name="Kojima H."/>
            <person name="Fukui M."/>
        </authorList>
    </citation>
    <scope>NUCLEOTIDE SEQUENCE [LARGE SCALE GENOMIC DNA]</scope>
    <source>
        <strain evidence="6 7">PPLL</strain>
    </source>
</reference>
<comment type="similarity">
    <text evidence="5">Belongs to the FlgI family.</text>
</comment>
<name>A0ABM7W8Q6_9BACT</name>
<evidence type="ECO:0000256" key="5">
    <source>
        <dbReference type="HAMAP-Rule" id="MF_00416"/>
    </source>
</evidence>
<dbReference type="Proteomes" id="UP000830055">
    <property type="component" value="Chromosome"/>
</dbReference>
<dbReference type="PANTHER" id="PTHR30381">
    <property type="entry name" value="FLAGELLAR P-RING PERIPLASMIC PROTEIN FLGI"/>
    <property type="match status" value="1"/>
</dbReference>
<dbReference type="PRINTS" id="PR01010">
    <property type="entry name" value="FLGPRINGFLGI"/>
</dbReference>
<dbReference type="Pfam" id="PF02119">
    <property type="entry name" value="FlgI"/>
    <property type="match status" value="1"/>
</dbReference>
<dbReference type="PANTHER" id="PTHR30381:SF0">
    <property type="entry name" value="FLAGELLAR P-RING PROTEIN"/>
    <property type="match status" value="1"/>
</dbReference>
<accession>A0ABM7W8Q6</accession>
<keyword evidence="7" id="KW-1185">Reference proteome</keyword>
<evidence type="ECO:0000256" key="4">
    <source>
        <dbReference type="ARBA" id="ARBA00023143"/>
    </source>
</evidence>
<protein>
    <recommendedName>
        <fullName evidence="5">Flagellar P-ring protein</fullName>
    </recommendedName>
    <alternativeName>
        <fullName evidence="5">Basal body P-ring protein</fullName>
    </alternativeName>
</protein>
<gene>
    <name evidence="5 6" type="primary">flgI</name>
    <name evidence="6" type="ORF">DPPLL_17220</name>
</gene>
<keyword evidence="3" id="KW-0732">Signal</keyword>